<dbReference type="GO" id="GO:0031012">
    <property type="term" value="C:extracellular matrix"/>
    <property type="evidence" value="ECO:0007669"/>
    <property type="project" value="TreeGrafter"/>
</dbReference>
<dbReference type="PANTHER" id="PTHR33395:SF22">
    <property type="entry name" value="REVERSE TRANSCRIPTASE DOMAIN-CONTAINING PROTEIN"/>
    <property type="match status" value="1"/>
</dbReference>
<feature type="non-terminal residue" evidence="1">
    <location>
        <position position="1"/>
    </location>
</feature>
<reference evidence="2" key="3">
    <citation type="submission" date="2015-06" db="UniProtKB">
        <authorList>
            <consortium name="EnsemblMetazoa"/>
        </authorList>
    </citation>
    <scope>IDENTIFICATION</scope>
</reference>
<dbReference type="EnsemblMetazoa" id="CapteT102441">
    <property type="protein sequence ID" value="CapteP102441"/>
    <property type="gene ID" value="CapteG102441"/>
</dbReference>
<dbReference type="GO" id="GO:0007508">
    <property type="term" value="P:larval heart development"/>
    <property type="evidence" value="ECO:0007669"/>
    <property type="project" value="TreeGrafter"/>
</dbReference>
<dbReference type="GO" id="GO:0061343">
    <property type="term" value="P:cell adhesion involved in heart morphogenesis"/>
    <property type="evidence" value="ECO:0007669"/>
    <property type="project" value="TreeGrafter"/>
</dbReference>
<dbReference type="Proteomes" id="UP000014760">
    <property type="component" value="Unassembled WGS sequence"/>
</dbReference>
<dbReference type="HOGENOM" id="CLU_3020226_0_0_1"/>
<reference evidence="1 3" key="2">
    <citation type="journal article" date="2013" name="Nature">
        <title>Insights into bilaterian evolution from three spiralian genomes.</title>
        <authorList>
            <person name="Simakov O."/>
            <person name="Marletaz F."/>
            <person name="Cho S.J."/>
            <person name="Edsinger-Gonzales E."/>
            <person name="Havlak P."/>
            <person name="Hellsten U."/>
            <person name="Kuo D.H."/>
            <person name="Larsson T."/>
            <person name="Lv J."/>
            <person name="Arendt D."/>
            <person name="Savage R."/>
            <person name="Osoegawa K."/>
            <person name="de Jong P."/>
            <person name="Grimwood J."/>
            <person name="Chapman J.A."/>
            <person name="Shapiro H."/>
            <person name="Aerts A."/>
            <person name="Otillar R.P."/>
            <person name="Terry A.Y."/>
            <person name="Boore J.L."/>
            <person name="Grigoriev I.V."/>
            <person name="Lindberg D.R."/>
            <person name="Seaver E.C."/>
            <person name="Weisblat D.A."/>
            <person name="Putnam N.H."/>
            <person name="Rokhsar D.S."/>
        </authorList>
    </citation>
    <scope>NUCLEOTIDE SEQUENCE</scope>
    <source>
        <strain evidence="1 3">I ESC-2004</strain>
    </source>
</reference>
<evidence type="ECO:0000313" key="3">
    <source>
        <dbReference type="Proteomes" id="UP000014760"/>
    </source>
</evidence>
<dbReference type="AlphaFoldDB" id="R7TYD1"/>
<dbReference type="OMA" id="CEIFNDS"/>
<dbReference type="PANTHER" id="PTHR33395">
    <property type="entry name" value="TRANSCRIPTASE, PUTATIVE-RELATED-RELATED"/>
    <property type="match status" value="1"/>
</dbReference>
<proteinExistence type="predicted"/>
<evidence type="ECO:0008006" key="4">
    <source>
        <dbReference type="Google" id="ProtNLM"/>
    </source>
</evidence>
<dbReference type="EMBL" id="AMQN01011300">
    <property type="status" value="NOT_ANNOTATED_CDS"/>
    <property type="molecule type" value="Genomic_DNA"/>
</dbReference>
<name>R7TYD1_CAPTE</name>
<evidence type="ECO:0000313" key="1">
    <source>
        <dbReference type="EMBL" id="ELT96431.1"/>
    </source>
</evidence>
<sequence length="56" mass="6161">LPKLWKDAVVAPQPKKGCRQVSANCRPISLTCILCKVMESIIRSQVTSHLDANSII</sequence>
<dbReference type="EMBL" id="KB308820">
    <property type="protein sequence ID" value="ELT96431.1"/>
    <property type="molecule type" value="Genomic_DNA"/>
</dbReference>
<keyword evidence="3" id="KW-1185">Reference proteome</keyword>
<dbReference type="OrthoDB" id="9390935at2759"/>
<protein>
    <recommendedName>
        <fullName evidence="4">Reverse transcriptase domain-containing protein</fullName>
    </recommendedName>
</protein>
<reference evidence="3" key="1">
    <citation type="submission" date="2012-12" db="EMBL/GenBank/DDBJ databases">
        <authorList>
            <person name="Hellsten U."/>
            <person name="Grimwood J."/>
            <person name="Chapman J.A."/>
            <person name="Shapiro H."/>
            <person name="Aerts A."/>
            <person name="Otillar R.P."/>
            <person name="Terry A.Y."/>
            <person name="Boore J.L."/>
            <person name="Simakov O."/>
            <person name="Marletaz F."/>
            <person name="Cho S.-J."/>
            <person name="Edsinger-Gonzales E."/>
            <person name="Havlak P."/>
            <person name="Kuo D.-H."/>
            <person name="Larsson T."/>
            <person name="Lv J."/>
            <person name="Arendt D."/>
            <person name="Savage R."/>
            <person name="Osoegawa K."/>
            <person name="de Jong P."/>
            <person name="Lindberg D.R."/>
            <person name="Seaver E.C."/>
            <person name="Weisblat D.A."/>
            <person name="Putnam N.H."/>
            <person name="Grigoriev I.V."/>
            <person name="Rokhsar D.S."/>
        </authorList>
    </citation>
    <scope>NUCLEOTIDE SEQUENCE</scope>
    <source>
        <strain evidence="3">I ESC-2004</strain>
    </source>
</reference>
<evidence type="ECO:0000313" key="2">
    <source>
        <dbReference type="EnsemblMetazoa" id="CapteP102441"/>
    </source>
</evidence>
<accession>R7TYD1</accession>
<gene>
    <name evidence="1" type="ORF">CAPTEDRAFT_102441</name>
</gene>
<organism evidence="1">
    <name type="scientific">Capitella teleta</name>
    <name type="common">Polychaete worm</name>
    <dbReference type="NCBI Taxonomy" id="283909"/>
    <lineage>
        <taxon>Eukaryota</taxon>
        <taxon>Metazoa</taxon>
        <taxon>Spiralia</taxon>
        <taxon>Lophotrochozoa</taxon>
        <taxon>Annelida</taxon>
        <taxon>Polychaeta</taxon>
        <taxon>Sedentaria</taxon>
        <taxon>Scolecida</taxon>
        <taxon>Capitellidae</taxon>
        <taxon>Capitella</taxon>
    </lineage>
</organism>